<dbReference type="EMBL" id="CM045872">
    <property type="protein sequence ID" value="KAI7949871.1"/>
    <property type="molecule type" value="Genomic_DNA"/>
</dbReference>
<keyword evidence="2" id="KW-1185">Reference proteome</keyword>
<name>A0ACC0ECX2_9BASI</name>
<reference evidence="2" key="1">
    <citation type="journal article" date="2018" name="BMC Genomics">
        <title>Genomic insights into host adaptation between the wheat stripe rust pathogen (Puccinia striiformis f. sp. tritici) and the barley stripe rust pathogen (Puccinia striiformis f. sp. hordei).</title>
        <authorList>
            <person name="Xia C."/>
            <person name="Wang M."/>
            <person name="Yin C."/>
            <person name="Cornejo O.E."/>
            <person name="Hulbert S.H."/>
            <person name="Chen X."/>
        </authorList>
    </citation>
    <scope>NUCLEOTIDE SEQUENCE [LARGE SCALE GENOMIC DNA]</scope>
    <source>
        <strain evidence="2">93-210</strain>
    </source>
</reference>
<accession>A0ACC0ECX2</accession>
<evidence type="ECO:0000313" key="2">
    <source>
        <dbReference type="Proteomes" id="UP001060170"/>
    </source>
</evidence>
<evidence type="ECO:0000313" key="1">
    <source>
        <dbReference type="EMBL" id="KAI7949871.1"/>
    </source>
</evidence>
<organism evidence="1 2">
    <name type="scientific">Puccinia striiformis f. sp. tritici</name>
    <dbReference type="NCBI Taxonomy" id="168172"/>
    <lineage>
        <taxon>Eukaryota</taxon>
        <taxon>Fungi</taxon>
        <taxon>Dikarya</taxon>
        <taxon>Basidiomycota</taxon>
        <taxon>Pucciniomycotina</taxon>
        <taxon>Pucciniomycetes</taxon>
        <taxon>Pucciniales</taxon>
        <taxon>Pucciniaceae</taxon>
        <taxon>Puccinia</taxon>
    </lineage>
</organism>
<reference evidence="1 2" key="3">
    <citation type="journal article" date="2022" name="Microbiol. Spectr.">
        <title>Folding features and dynamics of 3D genome architecture in plant fungal pathogens.</title>
        <authorList>
            <person name="Xia C."/>
        </authorList>
    </citation>
    <scope>NUCLEOTIDE SEQUENCE [LARGE SCALE GENOMIC DNA]</scope>
    <source>
        <strain evidence="1 2">93-210</strain>
    </source>
</reference>
<gene>
    <name evidence="1" type="ORF">MJO28_008692</name>
</gene>
<sequence>MAGFHVNHHSPLLQGPDVLRFTGKFFHELGWGVEPVNDLPSNLSVVKTSGTLTRGITYSFVSLSTYDGTPPRLHASNIYDIAGQILGFDSHGHPNFSFAAGDQRTTQIGSLLADRRRIIISGIGTITHVSNQNNQNDDDPMIIELDVQHHNNLSLANLQRTFHHSMHPPPSIFPATQQRRDSGRKSHLFQRSLRWRTKAIKETHNRVTVDHVEVTADLTDTSDDKSSANSS</sequence>
<reference evidence="2" key="2">
    <citation type="journal article" date="2018" name="Mol. Plant Microbe Interact.">
        <title>Genome sequence resources for the wheat stripe rust pathogen (Puccinia striiformis f. sp. tritici) and the barley stripe rust pathogen (Puccinia striiformis f. sp. hordei).</title>
        <authorList>
            <person name="Xia C."/>
            <person name="Wang M."/>
            <person name="Yin C."/>
            <person name="Cornejo O.E."/>
            <person name="Hulbert S.H."/>
            <person name="Chen X."/>
        </authorList>
    </citation>
    <scope>NUCLEOTIDE SEQUENCE [LARGE SCALE GENOMIC DNA]</scope>
    <source>
        <strain evidence="2">93-210</strain>
    </source>
</reference>
<protein>
    <submittedName>
        <fullName evidence="1">Uncharacterized protein</fullName>
    </submittedName>
</protein>
<comment type="caution">
    <text evidence="1">The sequence shown here is derived from an EMBL/GenBank/DDBJ whole genome shotgun (WGS) entry which is preliminary data.</text>
</comment>
<dbReference type="Proteomes" id="UP001060170">
    <property type="component" value="Chromosome 8"/>
</dbReference>
<proteinExistence type="predicted"/>